<evidence type="ECO:0000256" key="3">
    <source>
        <dbReference type="ARBA" id="ARBA00012438"/>
    </source>
</evidence>
<keyword evidence="8" id="KW-0592">Phosphate transport</keyword>
<keyword evidence="5" id="KW-0813">Transport</keyword>
<dbReference type="NCBIfam" id="TIGR02966">
    <property type="entry name" value="phoR_proteo"/>
    <property type="match status" value="1"/>
</dbReference>
<dbReference type="Pfam" id="PF13188">
    <property type="entry name" value="PAS_8"/>
    <property type="match status" value="1"/>
</dbReference>
<dbReference type="SUPFAM" id="SSF47384">
    <property type="entry name" value="Homodimeric domain of signal transducing histidine kinase"/>
    <property type="match status" value="1"/>
</dbReference>
<reference evidence="21 22" key="1">
    <citation type="submission" date="2018-10" db="EMBL/GenBank/DDBJ databases">
        <title>Genomic Encyclopedia of Archaeal and Bacterial Type Strains, Phase II (KMG-II): from individual species to whole genera.</title>
        <authorList>
            <person name="Goeker M."/>
        </authorList>
    </citation>
    <scope>NUCLEOTIDE SEQUENCE [LARGE SCALE GENOMIC DNA]</scope>
    <source>
        <strain evidence="21 22">DSM 235</strain>
    </source>
</reference>
<dbReference type="InterPro" id="IPR035965">
    <property type="entry name" value="PAS-like_dom_sf"/>
</dbReference>
<comment type="function">
    <text evidence="17">Member of the two-component regulatory system PhoR/PhoB involved in the phosphate regulon genes expression. PhoR may function as a membrane-associated protein kinase that phosphorylates PhoB in response to environmental signals.</text>
</comment>
<dbReference type="GO" id="GO:0004721">
    <property type="term" value="F:phosphoprotein phosphatase activity"/>
    <property type="evidence" value="ECO:0007669"/>
    <property type="project" value="InterPro"/>
</dbReference>
<keyword evidence="22" id="KW-1185">Reference proteome</keyword>
<dbReference type="InterPro" id="IPR050351">
    <property type="entry name" value="BphY/WalK/GraS-like"/>
</dbReference>
<dbReference type="FunFam" id="3.30.565.10:FF:000032">
    <property type="entry name" value="Phosphate regulon sensor histidine kinase PhoR"/>
    <property type="match status" value="1"/>
</dbReference>
<keyword evidence="16 19" id="KW-0472">Membrane</keyword>
<dbReference type="GO" id="GO:0006817">
    <property type="term" value="P:phosphate ion transport"/>
    <property type="evidence" value="ECO:0007669"/>
    <property type="project" value="UniProtKB-KW"/>
</dbReference>
<keyword evidence="15" id="KW-0902">Two-component regulatory system</keyword>
<organism evidence="21 22">
    <name type="scientific">Thiocapsa rosea</name>
    <dbReference type="NCBI Taxonomy" id="69360"/>
    <lineage>
        <taxon>Bacteria</taxon>
        <taxon>Pseudomonadati</taxon>
        <taxon>Pseudomonadota</taxon>
        <taxon>Gammaproteobacteria</taxon>
        <taxon>Chromatiales</taxon>
        <taxon>Chromatiaceae</taxon>
        <taxon>Thiocapsa</taxon>
    </lineage>
</organism>
<dbReference type="InterPro" id="IPR004358">
    <property type="entry name" value="Sig_transdc_His_kin-like_C"/>
</dbReference>
<dbReference type="SUPFAM" id="SSF55874">
    <property type="entry name" value="ATPase domain of HSP90 chaperone/DNA topoisomerase II/histidine kinase"/>
    <property type="match status" value="1"/>
</dbReference>
<evidence type="ECO:0000313" key="22">
    <source>
        <dbReference type="Proteomes" id="UP000274556"/>
    </source>
</evidence>
<dbReference type="InterPro" id="IPR036890">
    <property type="entry name" value="HATPase_C_sf"/>
</dbReference>
<feature type="transmembrane region" description="Helical" evidence="19">
    <location>
        <begin position="20"/>
        <end position="42"/>
    </location>
</feature>
<evidence type="ECO:0000256" key="17">
    <source>
        <dbReference type="ARBA" id="ARBA00025207"/>
    </source>
</evidence>
<dbReference type="AlphaFoldDB" id="A0A495V134"/>
<evidence type="ECO:0000256" key="1">
    <source>
        <dbReference type="ARBA" id="ARBA00000085"/>
    </source>
</evidence>
<comment type="catalytic activity">
    <reaction evidence="1">
        <text>ATP + protein L-histidine = ADP + protein N-phospho-L-histidine.</text>
        <dbReference type="EC" id="2.7.13.3"/>
    </reaction>
</comment>
<name>A0A495V134_9GAMM</name>
<evidence type="ECO:0000256" key="19">
    <source>
        <dbReference type="SAM" id="Phobius"/>
    </source>
</evidence>
<dbReference type="GO" id="GO:0005524">
    <property type="term" value="F:ATP binding"/>
    <property type="evidence" value="ECO:0007669"/>
    <property type="project" value="UniProtKB-KW"/>
</dbReference>
<protein>
    <recommendedName>
        <fullName evidence="4">Phosphate regulon sensor protein PhoR</fullName>
        <ecNumber evidence="3">2.7.13.3</ecNumber>
    </recommendedName>
</protein>
<keyword evidence="12 21" id="KW-0418">Kinase</keyword>
<evidence type="ECO:0000256" key="14">
    <source>
        <dbReference type="ARBA" id="ARBA00022989"/>
    </source>
</evidence>
<evidence type="ECO:0000256" key="8">
    <source>
        <dbReference type="ARBA" id="ARBA00022592"/>
    </source>
</evidence>
<evidence type="ECO:0000256" key="12">
    <source>
        <dbReference type="ARBA" id="ARBA00022777"/>
    </source>
</evidence>
<dbReference type="EMBL" id="RBXL01000001">
    <property type="protein sequence ID" value="RKT43111.1"/>
    <property type="molecule type" value="Genomic_DNA"/>
</dbReference>
<dbReference type="Pfam" id="PF02518">
    <property type="entry name" value="HATPase_c"/>
    <property type="match status" value="1"/>
</dbReference>
<dbReference type="RefSeq" id="WP_120795729.1">
    <property type="nucleotide sequence ID" value="NZ_RBXL01000001.1"/>
</dbReference>
<dbReference type="SMART" id="SM00387">
    <property type="entry name" value="HATPase_c"/>
    <property type="match status" value="1"/>
</dbReference>
<feature type="region of interest" description="Disordered" evidence="18">
    <location>
        <begin position="444"/>
        <end position="483"/>
    </location>
</feature>
<keyword evidence="6" id="KW-1003">Cell membrane</keyword>
<dbReference type="InterPro" id="IPR021766">
    <property type="entry name" value="PhoR_N"/>
</dbReference>
<dbReference type="PROSITE" id="PS50109">
    <property type="entry name" value="HIS_KIN"/>
    <property type="match status" value="1"/>
</dbReference>
<evidence type="ECO:0000256" key="16">
    <source>
        <dbReference type="ARBA" id="ARBA00023136"/>
    </source>
</evidence>
<keyword evidence="10 19" id="KW-0812">Transmembrane</keyword>
<dbReference type="OrthoDB" id="9813151at2"/>
<dbReference type="InterPro" id="IPR000014">
    <property type="entry name" value="PAS"/>
</dbReference>
<keyword evidence="14 19" id="KW-1133">Transmembrane helix</keyword>
<proteinExistence type="predicted"/>
<evidence type="ECO:0000256" key="2">
    <source>
        <dbReference type="ARBA" id="ARBA00004236"/>
    </source>
</evidence>
<comment type="subcellular location">
    <subcellularLocation>
        <location evidence="2">Cell membrane</location>
    </subcellularLocation>
</comment>
<dbReference type="NCBIfam" id="NF008235">
    <property type="entry name" value="PRK11006.1"/>
    <property type="match status" value="1"/>
</dbReference>
<dbReference type="GO" id="GO:0005886">
    <property type="term" value="C:plasma membrane"/>
    <property type="evidence" value="ECO:0007669"/>
    <property type="project" value="UniProtKB-SubCell"/>
</dbReference>
<dbReference type="SUPFAM" id="SSF55785">
    <property type="entry name" value="PYP-like sensor domain (PAS domain)"/>
    <property type="match status" value="1"/>
</dbReference>
<dbReference type="Gene3D" id="1.10.287.130">
    <property type="match status" value="1"/>
</dbReference>
<dbReference type="PANTHER" id="PTHR45453">
    <property type="entry name" value="PHOSPHATE REGULON SENSOR PROTEIN PHOR"/>
    <property type="match status" value="1"/>
</dbReference>
<evidence type="ECO:0000256" key="11">
    <source>
        <dbReference type="ARBA" id="ARBA00022741"/>
    </source>
</evidence>
<keyword evidence="13" id="KW-0067">ATP-binding</keyword>
<evidence type="ECO:0000256" key="7">
    <source>
        <dbReference type="ARBA" id="ARBA00022553"/>
    </source>
</evidence>
<evidence type="ECO:0000256" key="9">
    <source>
        <dbReference type="ARBA" id="ARBA00022679"/>
    </source>
</evidence>
<dbReference type="GO" id="GO:0016036">
    <property type="term" value="P:cellular response to phosphate starvation"/>
    <property type="evidence" value="ECO:0007669"/>
    <property type="project" value="TreeGrafter"/>
</dbReference>
<evidence type="ECO:0000256" key="18">
    <source>
        <dbReference type="SAM" id="MobiDB-lite"/>
    </source>
</evidence>
<dbReference type="FunFam" id="1.10.287.130:FF:000001">
    <property type="entry name" value="Two-component sensor histidine kinase"/>
    <property type="match status" value="1"/>
</dbReference>
<evidence type="ECO:0000259" key="20">
    <source>
        <dbReference type="PROSITE" id="PS50109"/>
    </source>
</evidence>
<keyword evidence="9" id="KW-0808">Transferase</keyword>
<dbReference type="Proteomes" id="UP000274556">
    <property type="component" value="Unassembled WGS sequence"/>
</dbReference>
<evidence type="ECO:0000256" key="13">
    <source>
        <dbReference type="ARBA" id="ARBA00022840"/>
    </source>
</evidence>
<dbReference type="Pfam" id="PF00512">
    <property type="entry name" value="HisKA"/>
    <property type="match status" value="1"/>
</dbReference>
<comment type="caution">
    <text evidence="21">The sequence shown here is derived from an EMBL/GenBank/DDBJ whole genome shotgun (WGS) entry which is preliminary data.</text>
</comment>
<dbReference type="PANTHER" id="PTHR45453:SF1">
    <property type="entry name" value="PHOSPHATE REGULON SENSOR PROTEIN PHOR"/>
    <property type="match status" value="1"/>
</dbReference>
<dbReference type="Pfam" id="PF11808">
    <property type="entry name" value="PhoR"/>
    <property type="match status" value="1"/>
</dbReference>
<dbReference type="InterPro" id="IPR014310">
    <property type="entry name" value="Sig_transdc_His_kinase_PhoR"/>
</dbReference>
<evidence type="ECO:0000256" key="15">
    <source>
        <dbReference type="ARBA" id="ARBA00023012"/>
    </source>
</evidence>
<dbReference type="InterPro" id="IPR036097">
    <property type="entry name" value="HisK_dim/P_sf"/>
</dbReference>
<dbReference type="InterPro" id="IPR003594">
    <property type="entry name" value="HATPase_dom"/>
</dbReference>
<dbReference type="SMART" id="SM00091">
    <property type="entry name" value="PAS"/>
    <property type="match status" value="1"/>
</dbReference>
<evidence type="ECO:0000256" key="5">
    <source>
        <dbReference type="ARBA" id="ARBA00022448"/>
    </source>
</evidence>
<feature type="domain" description="Histidine kinase" evidence="20">
    <location>
        <begin position="223"/>
        <end position="438"/>
    </location>
</feature>
<dbReference type="CDD" id="cd00082">
    <property type="entry name" value="HisKA"/>
    <property type="match status" value="1"/>
</dbReference>
<dbReference type="InterPro" id="IPR005467">
    <property type="entry name" value="His_kinase_dom"/>
</dbReference>
<keyword evidence="11" id="KW-0547">Nucleotide-binding</keyword>
<dbReference type="Gene3D" id="3.30.450.20">
    <property type="entry name" value="PAS domain"/>
    <property type="match status" value="1"/>
</dbReference>
<evidence type="ECO:0000313" key="21">
    <source>
        <dbReference type="EMBL" id="RKT43111.1"/>
    </source>
</evidence>
<dbReference type="InterPro" id="IPR003661">
    <property type="entry name" value="HisK_dim/P_dom"/>
</dbReference>
<sequence length="483" mass="54898">MAGKPHPRGESWRHALSFEVWLLAATVVLCITPWLIAPQWAWVGTPLLAAYLLRQLYLLTRLALLIRRHHRLIPPFPRGLWGEIYRSIAQYQQRGRKGRKRQIRFTRRFREAANAVPDGLVILDKLHRVDWANPAAAALMNVHWPEDDGRPLFEILTHPDLKDFVETGESLRPMDLAPEHNRALMLSLRITPFGERKRQRLVVARDITKIYHLNMIRRDFVANASHELRTPLTVIAGFLESLIDAAATPPNHRRPLTLMHNQAERMRLIIEDLLTLSRLEMHEHPEVQERVDVPDELHLILQEAHALSNGRHAFSTDIDENLLLLGSAPELRSAFSNLVFNAVKHTPDGTEIRIRWAASSDSLALHIQDNGPGIEPEHLPRLTERFYRIDKARSRESGGTGLGLAIAKHIMNRHDARLLIASQIDRGSTFSCVFPRARAILREETEQETAPRALPHPTAEVRSTSGSDTACPHLNTDERSAAC</sequence>
<dbReference type="GO" id="GO:0000155">
    <property type="term" value="F:phosphorelay sensor kinase activity"/>
    <property type="evidence" value="ECO:0007669"/>
    <property type="project" value="InterPro"/>
</dbReference>
<dbReference type="EC" id="2.7.13.3" evidence="3"/>
<dbReference type="SMART" id="SM00388">
    <property type="entry name" value="HisKA"/>
    <property type="match status" value="1"/>
</dbReference>
<dbReference type="PRINTS" id="PR00344">
    <property type="entry name" value="BCTRLSENSOR"/>
</dbReference>
<evidence type="ECO:0000256" key="6">
    <source>
        <dbReference type="ARBA" id="ARBA00022475"/>
    </source>
</evidence>
<evidence type="ECO:0000256" key="10">
    <source>
        <dbReference type="ARBA" id="ARBA00022692"/>
    </source>
</evidence>
<keyword evidence="7" id="KW-0597">Phosphoprotein</keyword>
<dbReference type="Gene3D" id="3.30.565.10">
    <property type="entry name" value="Histidine kinase-like ATPase, C-terminal domain"/>
    <property type="match status" value="1"/>
</dbReference>
<evidence type="ECO:0000256" key="4">
    <source>
        <dbReference type="ARBA" id="ARBA00019665"/>
    </source>
</evidence>
<accession>A0A495V134</accession>
<gene>
    <name evidence="21" type="ORF">BDD21_0421</name>
</gene>